<gene>
    <name evidence="1" type="ORF">BK671_09475</name>
</gene>
<name>A0A423LMY9_PSEFL</name>
<reference evidence="1 2" key="1">
    <citation type="submission" date="2016-10" db="EMBL/GenBank/DDBJ databases">
        <title>Comparative genome analysis of multiple Pseudomonas spp. focuses on biocontrol and plant growth promoting traits.</title>
        <authorList>
            <person name="Tao X.-Y."/>
            <person name="Taylor C.G."/>
        </authorList>
    </citation>
    <scope>NUCLEOTIDE SEQUENCE [LARGE SCALE GENOMIC DNA]</scope>
    <source>
        <strain evidence="1 2">24D3</strain>
    </source>
</reference>
<evidence type="ECO:0000313" key="1">
    <source>
        <dbReference type="EMBL" id="RON69636.1"/>
    </source>
</evidence>
<sequence length="502" mass="56817">MDRRVDTTLTDDIAALVGKYWGKKDTDPHSSQVKALFKQMQDAADKGALPVSKQISIAIETCPDKSANAKRLEALLEKQKILYEEACALRDEARGKARAIRNEARKLRDKETLDGCPDMCIQFQDLDWSDYYPLNSNIKYPDVRQIQPKVCGGGLVEYMKLFDLLQSQREQCCSFDPLEWPDFTALVEKFPTLPAILIPSGGRKGAWLETVKDKPEEFWWYRFAGQVPVVFLVSNEDISHYRDLEDVGVTLVGYDGFGIGCGRAAGVRVAERLNRLCFMADDRTQNLFYRYGGFEYPVTLDYLEDIGDLEKQLPWISGVGPKGELNILTIINPKTSETAKVAFPKYFIASKEDKALARYCEMLRLFAGKWRVGLDTGMISVGPEVEGKANFPFHFRVEFDAKNLPYANALDSFTGVKDKEIGGIVKCDRYRSLGNNSYPIDWAHLTTSKGFLNRWDAVKMQDSAMYLLLTEICAGLKAKKIAKTLSKTDAEDFKKYITPWFS</sequence>
<dbReference type="EMBL" id="MOBU01000006">
    <property type="protein sequence ID" value="RON69636.1"/>
    <property type="molecule type" value="Genomic_DNA"/>
</dbReference>
<dbReference type="RefSeq" id="WP_123531934.1">
    <property type="nucleotide sequence ID" value="NZ_MOBU01000006.1"/>
</dbReference>
<proteinExistence type="predicted"/>
<organism evidence="1 2">
    <name type="scientific">Pseudomonas fluorescens</name>
    <dbReference type="NCBI Taxonomy" id="294"/>
    <lineage>
        <taxon>Bacteria</taxon>
        <taxon>Pseudomonadati</taxon>
        <taxon>Pseudomonadota</taxon>
        <taxon>Gammaproteobacteria</taxon>
        <taxon>Pseudomonadales</taxon>
        <taxon>Pseudomonadaceae</taxon>
        <taxon>Pseudomonas</taxon>
    </lineage>
</organism>
<protein>
    <submittedName>
        <fullName evidence="1">Uncharacterized protein</fullName>
    </submittedName>
</protein>
<evidence type="ECO:0000313" key="2">
    <source>
        <dbReference type="Proteomes" id="UP000285757"/>
    </source>
</evidence>
<comment type="caution">
    <text evidence="1">The sequence shown here is derived from an EMBL/GenBank/DDBJ whole genome shotgun (WGS) entry which is preliminary data.</text>
</comment>
<dbReference type="Proteomes" id="UP000285757">
    <property type="component" value="Unassembled WGS sequence"/>
</dbReference>
<accession>A0A423LMY9</accession>
<dbReference type="AlphaFoldDB" id="A0A423LMY9"/>